<reference evidence="3 5" key="2">
    <citation type="submission" date="2019-07" db="EMBL/GenBank/DDBJ databases">
        <title>Whole genome shotgun sequence of Kocuria flava NBRC 107626.</title>
        <authorList>
            <person name="Hosoyama A."/>
            <person name="Uohara A."/>
            <person name="Ohji S."/>
            <person name="Ichikawa N."/>
        </authorList>
    </citation>
    <scope>NUCLEOTIDE SEQUENCE [LARGE SCALE GENOMIC DNA]</scope>
    <source>
        <strain evidence="3 5">NBRC 107626</strain>
    </source>
</reference>
<dbReference type="STRING" id="446860.AS188_01445"/>
<feature type="transmembrane region" description="Helical" evidence="1">
    <location>
        <begin position="49"/>
        <end position="68"/>
    </location>
</feature>
<evidence type="ECO:0000256" key="1">
    <source>
        <dbReference type="SAM" id="Phobius"/>
    </source>
</evidence>
<dbReference type="Proteomes" id="UP000057181">
    <property type="component" value="Chromosome"/>
</dbReference>
<dbReference type="AlphaFoldDB" id="A0A0U3HUS1"/>
<gene>
    <name evidence="2" type="ORF">AS188_01445</name>
    <name evidence="3" type="ORF">KFL01_09820</name>
</gene>
<accession>A0A0U3HUS1</accession>
<keyword evidence="1" id="KW-0812">Transmembrane</keyword>
<keyword evidence="1" id="KW-0472">Membrane</keyword>
<organism evidence="2 4">
    <name type="scientific">Kocuria flava</name>
    <dbReference type="NCBI Taxonomy" id="446860"/>
    <lineage>
        <taxon>Bacteria</taxon>
        <taxon>Bacillati</taxon>
        <taxon>Actinomycetota</taxon>
        <taxon>Actinomycetes</taxon>
        <taxon>Micrococcales</taxon>
        <taxon>Micrococcaceae</taxon>
        <taxon>Kocuria</taxon>
    </lineage>
</organism>
<dbReference type="Proteomes" id="UP000321155">
    <property type="component" value="Unassembled WGS sequence"/>
</dbReference>
<protein>
    <submittedName>
        <fullName evidence="2">Uncharacterized protein</fullName>
    </submittedName>
</protein>
<dbReference type="KEGG" id="kfv:AS188_01445"/>
<keyword evidence="1" id="KW-1133">Transmembrane helix</keyword>
<sequence length="174" mass="16788">MALRRTLLVSAAAVLVLTAAGVLLGYTSLAGLSGDGTWAPRAGTEPVPAARIATTNLAAAALLFSGAATGGIGTAVGLLLVSAYVGATWAVATGNLGWQRVLEEIGPYAGLEFGGLLLVAVGGLLPAVHAGRAALADARPRPSAYLGALVPAAAVAVAGAAVVAVGAVVESALL</sequence>
<name>A0A0U3HUS1_9MICC</name>
<reference evidence="2 4" key="1">
    <citation type="submission" date="2015-11" db="EMBL/GenBank/DDBJ databases">
        <title>Complete Genome Sequence of Kocuria flava strain HO-9041.</title>
        <authorList>
            <person name="Zhou M."/>
            <person name="Dai J."/>
        </authorList>
    </citation>
    <scope>NUCLEOTIDE SEQUENCE [LARGE SCALE GENOMIC DNA]</scope>
    <source>
        <strain evidence="2 4">HO-9041</strain>
    </source>
</reference>
<feature type="transmembrane region" description="Helical" evidence="1">
    <location>
        <begin position="75"/>
        <end position="93"/>
    </location>
</feature>
<feature type="transmembrane region" description="Helical" evidence="1">
    <location>
        <begin position="113"/>
        <end position="131"/>
    </location>
</feature>
<dbReference type="EMBL" id="CP013254">
    <property type="protein sequence ID" value="ALU38631.1"/>
    <property type="molecule type" value="Genomic_DNA"/>
</dbReference>
<proteinExistence type="predicted"/>
<evidence type="ECO:0000313" key="2">
    <source>
        <dbReference type="EMBL" id="ALU38631.1"/>
    </source>
</evidence>
<dbReference type="EMBL" id="BJZR01000017">
    <property type="protein sequence ID" value="GEO91676.1"/>
    <property type="molecule type" value="Genomic_DNA"/>
</dbReference>
<evidence type="ECO:0000313" key="4">
    <source>
        <dbReference type="Proteomes" id="UP000057181"/>
    </source>
</evidence>
<feature type="transmembrane region" description="Helical" evidence="1">
    <location>
        <begin position="143"/>
        <end position="169"/>
    </location>
</feature>
<evidence type="ECO:0000313" key="3">
    <source>
        <dbReference type="EMBL" id="GEO91676.1"/>
    </source>
</evidence>
<keyword evidence="5" id="KW-1185">Reference proteome</keyword>
<evidence type="ECO:0000313" key="5">
    <source>
        <dbReference type="Proteomes" id="UP000321155"/>
    </source>
</evidence>
<dbReference type="RefSeq" id="WP_058857345.1">
    <property type="nucleotide sequence ID" value="NZ_BJZR01000017.1"/>
</dbReference>